<feature type="compositionally biased region" description="Polar residues" evidence="1">
    <location>
        <begin position="776"/>
        <end position="788"/>
    </location>
</feature>
<evidence type="ECO:0000313" key="2">
    <source>
        <dbReference type="EMBL" id="SYZ66271.1"/>
    </source>
</evidence>
<feature type="region of interest" description="Disordered" evidence="1">
    <location>
        <begin position="265"/>
        <end position="304"/>
    </location>
</feature>
<dbReference type="EMBL" id="LS997623">
    <property type="protein sequence ID" value="SYZ66271.1"/>
    <property type="molecule type" value="Genomic_DNA"/>
</dbReference>
<feature type="region of interest" description="Disordered" evidence="1">
    <location>
        <begin position="655"/>
        <end position="700"/>
    </location>
</feature>
<name>A0A3P3Z7Q3_LEIBR</name>
<feature type="compositionally biased region" description="Polar residues" evidence="1">
    <location>
        <begin position="655"/>
        <end position="666"/>
    </location>
</feature>
<feature type="compositionally biased region" description="Low complexity" evidence="1">
    <location>
        <begin position="1494"/>
        <end position="1504"/>
    </location>
</feature>
<dbReference type="Proteomes" id="UP000319462">
    <property type="component" value="Chromosome 24"/>
</dbReference>
<feature type="region of interest" description="Disordered" evidence="1">
    <location>
        <begin position="720"/>
        <end position="745"/>
    </location>
</feature>
<feature type="region of interest" description="Disordered" evidence="1">
    <location>
        <begin position="1"/>
        <end position="32"/>
    </location>
</feature>
<feature type="compositionally biased region" description="Low complexity" evidence="1">
    <location>
        <begin position="1623"/>
        <end position="1632"/>
    </location>
</feature>
<feature type="region of interest" description="Disordered" evidence="1">
    <location>
        <begin position="1600"/>
        <end position="1633"/>
    </location>
</feature>
<feature type="compositionally biased region" description="Polar residues" evidence="1">
    <location>
        <begin position="18"/>
        <end position="31"/>
    </location>
</feature>
<feature type="region of interest" description="Disordered" evidence="1">
    <location>
        <begin position="764"/>
        <end position="788"/>
    </location>
</feature>
<evidence type="ECO:0000256" key="1">
    <source>
        <dbReference type="SAM" id="MobiDB-lite"/>
    </source>
</evidence>
<evidence type="ECO:0000313" key="3">
    <source>
        <dbReference type="Proteomes" id="UP000319462"/>
    </source>
</evidence>
<feature type="compositionally biased region" description="Polar residues" evidence="1">
    <location>
        <begin position="269"/>
        <end position="304"/>
    </location>
</feature>
<organism evidence="2 3">
    <name type="scientific">Leishmania braziliensis MHOM/BR/75/M2904</name>
    <dbReference type="NCBI Taxonomy" id="420245"/>
    <lineage>
        <taxon>Eukaryota</taxon>
        <taxon>Discoba</taxon>
        <taxon>Euglenozoa</taxon>
        <taxon>Kinetoplastea</taxon>
        <taxon>Metakinetoplastina</taxon>
        <taxon>Trypanosomatida</taxon>
        <taxon>Trypanosomatidae</taxon>
        <taxon>Leishmaniinae</taxon>
        <taxon>Leishmania</taxon>
        <taxon>Leishmania braziliensis species complex</taxon>
    </lineage>
</organism>
<protein>
    <submittedName>
        <fullName evidence="2">Hypothetical_protein</fullName>
    </submittedName>
</protein>
<gene>
    <name evidence="2" type="ORF">LBRM2904_24.1100</name>
</gene>
<reference evidence="2 3" key="1">
    <citation type="submission" date="2018-09" db="EMBL/GenBank/DDBJ databases">
        <authorList>
            <person name="Peiro R."/>
            <person name="Begona"/>
            <person name="Cbmso G."/>
            <person name="Lopez M."/>
            <person name="Gonzalez S."/>
        </authorList>
    </citation>
    <scope>NUCLEOTIDE SEQUENCE [LARGE SCALE GENOMIC DNA]</scope>
</reference>
<feature type="region of interest" description="Disordered" evidence="1">
    <location>
        <begin position="2214"/>
        <end position="2237"/>
    </location>
</feature>
<sequence>MFPGYAPRPHRNLGLHTARTSPPNPSNTDVPTWNGDKAFCHLQCPTAHDTASTVPAAVARNVAEPQSTRTASSSSTAICSDNRVDTHFDLPPALITCLVRHTDGQHQPLATPAIVERCLRDLQRRLMPWVPVERVFGFTMQAKVPMGTKTYEAAHRKDTIASAPVSSAASPTTTTLHTGPYLPGSRVRLQLAKTTDIATVVRGTSVLHLLFYAVDESESRPTALAQIALDWRAALTRKGEGDDFLVLLVHSDLIAAAEEASRFAEVHESSGQTTVAKSGSPAPTENAPASSADGSTSPAPAVNQTRVNAAVRQLRKYYKELCDAKFLPQQMCTYMPNETPMRILERLHSAVITHGARLHQALEECAAQKRLSPQDPFTKPKTSAAAKASTEVASLASEAGKVLSTDAGASPPMSPQKLPVGAVSAPLAATPKYWSIQEFWRRGYDLAVHYLQYGLVLNARAVLVHLFLEYYNSSEDYGFVRASVATLQRLGQVPNLFEAHRLTGWAQSKSGYPRGLDTGAELLEGLLVVASAEMTCSLLLGDTAAAMARYHTFMQVTREKFDELPTEDVTDKPAVPPSPGSAVGSTCGAAPLHSATYQQLFLLQCYLSGLRMWWPTSGLCRPRREGATSLNGATAEEQNSTCLASSISLPLTKLSPSVHRSGNESGMVSVASDVNDDEDRERASEASPRPSSSIVPTTAVTANVPERAFVRSSGTAQLDPLVRLDSRGSGVRRPITSPSSAAAPANASGHFCIVVPGLFSGHPDGERSAVRRGSAEGSSSGFTAGSVHATTLTSHPGIALEDDADADTMMCDRELNYLLRCCEDTVQVSAVYLVDLATSTGLLSEHMEPEELQGSLQAIRGAVDAGSAQVIRSMQSHQRHLRRSCAEAAALLEHARDALAAIARDLGYSHFSCLASHSNIVSLGEQASPSPSRDNATVSAAAAPPSFASIEELSSPEKALRLWRVLTAMAALTLRIGEQRRREFQLYTQLAMTFLMDHPNVTANIVAERLLPYIKRQGWRRIELFVRRLYVEARQRLMHRAGLYGSCSAEATAGSGDAAQGATMGEPHAKLWLRVFRTSADYALYRECVLILLSNHGECPEDPADTVVGAADCGVPAKYVVGSLDSRLFSTRTRTEQWRDLVRVDALVMDTVFHEEPSEYPLEHFTSPLTVKVEHKATAVSAAVSKGDSTLVMSKSPTTAVPGVLRADVDDVVQITFSSVYTINPLVRPAFPAAAGGMKALTREARPAVGFQLTLESRKDWGSDEEATHEVNIRDADNVHYDEQTHRLRVTFTFPICHSGTYLVRRLLLCNGSMWLAYYPQHNIGGSCSRASDWASSLRMAGSHAFPAPCLTHVTVEPLYQPVGRSALLQVPEQRNNVHLRLTLPREAHCFADSVDYVTLNVELEDPLFISAPSATAASAEGFGSVMSVSFTNSRLAGGLAAAPGGQGRAAGGDGPYPTAECTCSFKVSPGNLLLPLAADGAEAHHHEQPLRQTLTSPLALNSLLPPPEDDGMNSDSSEAHTPPGTPRLVAVVTLGTPNAYRPKSGAGTRSNLAASFSSLSMALSGPGSRVMVPCGGSGVLLLSDSFAARTSQPVDALSLARQGVPSRSAAATTSAGVEHNSKNSSQQQHQSLLPAHRNTKAPCTPSELGNRGPAASLSCLSSSGIPGGAPTTPALSSLRKVSEGTLELLLVHSDTAIGDDKNTPATLHRTKTAAAMAVARTVVPIHLSSFLKNLPPPEVHFKTPNKSDAVASGTSVLQAGSYVAADPLRETVIRLFPDTSHTVTPATEATGSEKAGVAVLRICLRLPLLPLLTTPISAEALASKRPETVTSCREAGKDPAPSAAMAANQARIAFTFLRGREPCTTALSVVLPFQAAISFNYVFKHFQGRVYCLVNMKNLLTSTSLWLRGAVLRVLDAEPSYEIVRVCEVYNKLLMTEWKPQEVLSILYELDLIASFRPAQPECTHQVQMEALYSNWHQTFLMTPPEDRLVLCTTEVTAESAEAIQEDALVSATGVKASHGGETCQSTMLTTTTTLAGKAVDTTTSTGVLTSTFGTVTTSHYHSDMDPAADMRTVHSASRARSTSVGSTGTRPFTHATYIRCSPSSTTIDGTASNKYNGGGGRSSSGVRCQTTASSAVHFNLVTLRHLEETCNTMWGPVAAFHSKHLCVFNIVMYAESPWTMRFGAATNYVAQPPSTSLSIASTTHRLAPLPRNTHHAVAPSHPQPPQPSTNSNFSSGSYGTQLSRWYGSGGDYNPDAGTSLFGNAMVNQPSDFVFVAGEPVRFCVRLQPQAQNWPEEADMEETFFIRLKYNPEQWMVIGKQRDRRTLSLMEEVMVYFNAVPLLPLASADNDTSAAGSSTAVGLTTATSGSFSKAPPRRANVVADNRSDEDMDDVEDVRAATRTGRRQWCAARPLAGQAVKDEGILQTPTVEMFWERKKPEAATDDATNLPMNHFGAGKVTTSAAGVEASPSAADGRPTSADAVMGEPVLVDVVQFRTWVRVRKRDH</sequence>
<accession>A0A3P3Z7Q3</accession>
<feature type="region of interest" description="Disordered" evidence="1">
    <location>
        <begin position="1484"/>
        <end position="1527"/>
    </location>
</feature>
<proteinExistence type="predicted"/>